<dbReference type="EMBL" id="JBBPFD010000213">
    <property type="protein sequence ID" value="KAK7879692.1"/>
    <property type="molecule type" value="Genomic_DNA"/>
</dbReference>
<sequence length="492" mass="55977">MSVEELWDAYSAGTVDKIVKTPCEDYGSLKPRTRPLQLGPQLMSPEAHATANERILFELSVQSTALVVRTITTITNYDYMWDFIFYQNGAVETKVHTTGHITSSFLVQDSVTHDHKHTHFIHFSEPGWSRFGLGESAQAAVPGGHSIQSSVLVALDKVETQQQRQKENLTRDEHQQVQEYLLRQKDLNISTRQSTRPDQNYLFLIDLHLPKKSQVLNIWTHTARTAKRGHSSGLLWGQSSSRINCLSLSELLFESFSVNEKHKLSLNEAMPRVKCTGENKTWISFCRDLSGYYLQPVALRSSSSRINCLSLSELLFESFSVDEKHKLSLNEAMPRVKCTGENKTWISFCRDLSGYYLQPVALRSSQYFMSVEELWDAYSAGTVDKIVKTPWEDYGSLKSRTRPLQLGPQLMSPEGARYSVRHNQVLYLDWSFAFGLSAVTGMRVFDVRFRNERILYELSVQEAMSVYGSVTPGMDMTKFLDSGILLMSLCVE</sequence>
<dbReference type="PROSITE" id="PS01164">
    <property type="entry name" value="COPPER_AMINE_OXID_1"/>
    <property type="match status" value="1"/>
</dbReference>
<comment type="cofactor">
    <cofactor evidence="6">
        <name>Cu cation</name>
        <dbReference type="ChEBI" id="CHEBI:23378"/>
    </cofactor>
    <text evidence="6">Contains 1 topaquinone per subunit.</text>
</comment>
<dbReference type="PRINTS" id="PR00766">
    <property type="entry name" value="CUDAOXIDASE"/>
</dbReference>
<gene>
    <name evidence="8" type="ORF">WMY93_033593</name>
</gene>
<accession>A0AAW0MIA4</accession>
<evidence type="ECO:0000256" key="6">
    <source>
        <dbReference type="RuleBase" id="RU000672"/>
    </source>
</evidence>
<dbReference type="InterPro" id="IPR016182">
    <property type="entry name" value="Cu_amine_oxidase_N-reg"/>
</dbReference>
<dbReference type="GO" id="GO:0008131">
    <property type="term" value="F:primary methylamine oxidase activity"/>
    <property type="evidence" value="ECO:0007669"/>
    <property type="project" value="InterPro"/>
</dbReference>
<dbReference type="GO" id="GO:0048038">
    <property type="term" value="F:quinone binding"/>
    <property type="evidence" value="ECO:0007669"/>
    <property type="project" value="InterPro"/>
</dbReference>
<evidence type="ECO:0000313" key="8">
    <source>
        <dbReference type="EMBL" id="KAK7879692.1"/>
    </source>
</evidence>
<feature type="domain" description="Copper amine oxidase catalytic" evidence="7">
    <location>
        <begin position="409"/>
        <end position="489"/>
    </location>
</feature>
<comment type="caution">
    <text evidence="8">The sequence shown here is derived from an EMBL/GenBank/DDBJ whole genome shotgun (WGS) entry which is preliminary data.</text>
</comment>
<dbReference type="EC" id="1.4.3.-" evidence="6"/>
<dbReference type="SUPFAM" id="SSF49998">
    <property type="entry name" value="Amine oxidase catalytic domain"/>
    <property type="match status" value="2"/>
</dbReference>
<dbReference type="InterPro" id="IPR049948">
    <property type="entry name" value="Cu_Am_ox_TPQ-bd"/>
</dbReference>
<dbReference type="InterPro" id="IPR015798">
    <property type="entry name" value="Cu_amine_oxidase_C"/>
</dbReference>
<comment type="PTM">
    <text evidence="6">Topaquinone (TPQ) is generated by copper-dependent autoxidation of a specific tyrosyl residue.</text>
</comment>
<dbReference type="Gene3D" id="2.70.98.20">
    <property type="entry name" value="Copper amine oxidase, catalytic domain"/>
    <property type="match status" value="2"/>
</dbReference>
<keyword evidence="9" id="KW-1185">Reference proteome</keyword>
<reference evidence="9" key="1">
    <citation type="submission" date="2024-04" db="EMBL/GenBank/DDBJ databases">
        <title>Salinicola lusitanus LLJ914,a marine bacterium isolated from the Okinawa Trough.</title>
        <authorList>
            <person name="Li J."/>
        </authorList>
    </citation>
    <scope>NUCLEOTIDE SEQUENCE [LARGE SCALE GENOMIC DNA]</scope>
</reference>
<organism evidence="8 9">
    <name type="scientific">Mugilogobius chulae</name>
    <name type="common">yellowstripe goby</name>
    <dbReference type="NCBI Taxonomy" id="88201"/>
    <lineage>
        <taxon>Eukaryota</taxon>
        <taxon>Metazoa</taxon>
        <taxon>Chordata</taxon>
        <taxon>Craniata</taxon>
        <taxon>Vertebrata</taxon>
        <taxon>Euteleostomi</taxon>
        <taxon>Actinopterygii</taxon>
        <taxon>Neopterygii</taxon>
        <taxon>Teleostei</taxon>
        <taxon>Neoteleostei</taxon>
        <taxon>Acanthomorphata</taxon>
        <taxon>Gobiaria</taxon>
        <taxon>Gobiiformes</taxon>
        <taxon>Gobioidei</taxon>
        <taxon>Gobiidae</taxon>
        <taxon>Gobionellinae</taxon>
        <taxon>Mugilogobius</taxon>
    </lineage>
</organism>
<evidence type="ECO:0000256" key="5">
    <source>
        <dbReference type="ARBA" id="ARBA00023008"/>
    </source>
</evidence>
<dbReference type="Pfam" id="PF01179">
    <property type="entry name" value="Cu_amine_oxid"/>
    <property type="match status" value="2"/>
</dbReference>
<dbReference type="GO" id="GO:0005507">
    <property type="term" value="F:copper ion binding"/>
    <property type="evidence" value="ECO:0007669"/>
    <property type="project" value="InterPro"/>
</dbReference>
<keyword evidence="2 6" id="KW-0479">Metal-binding</keyword>
<dbReference type="PANTHER" id="PTHR10638:SF4">
    <property type="entry name" value="RETINA-SPECIFIC COPPER AMINE OXIDASE"/>
    <property type="match status" value="1"/>
</dbReference>
<dbReference type="GO" id="GO:0009308">
    <property type="term" value="P:amine metabolic process"/>
    <property type="evidence" value="ECO:0007669"/>
    <property type="project" value="UniProtKB-UniRule"/>
</dbReference>
<dbReference type="SUPFAM" id="SSF54416">
    <property type="entry name" value="Amine oxidase N-terminal region"/>
    <property type="match status" value="2"/>
</dbReference>
<feature type="domain" description="Copper amine oxidase catalytic" evidence="7">
    <location>
        <begin position="60"/>
        <end position="112"/>
    </location>
</feature>
<dbReference type="AlphaFoldDB" id="A0AAW0MIA4"/>
<evidence type="ECO:0000256" key="1">
    <source>
        <dbReference type="ARBA" id="ARBA00007983"/>
    </source>
</evidence>
<dbReference type="Gene3D" id="3.10.450.40">
    <property type="match status" value="3"/>
</dbReference>
<keyword evidence="5 6" id="KW-0186">Copper</keyword>
<dbReference type="InterPro" id="IPR036460">
    <property type="entry name" value="Cu_amine_oxidase_C_sf"/>
</dbReference>
<dbReference type="PANTHER" id="PTHR10638">
    <property type="entry name" value="COPPER AMINE OXIDASE"/>
    <property type="match status" value="1"/>
</dbReference>
<comment type="similarity">
    <text evidence="1 6">Belongs to the copper/topaquinone oxidase family.</text>
</comment>
<dbReference type="InterPro" id="IPR000269">
    <property type="entry name" value="Cu_amine_oxidase"/>
</dbReference>
<name>A0AAW0MIA4_9GOBI</name>
<evidence type="ECO:0000259" key="7">
    <source>
        <dbReference type="Pfam" id="PF01179"/>
    </source>
</evidence>
<evidence type="ECO:0000256" key="2">
    <source>
        <dbReference type="ARBA" id="ARBA00022723"/>
    </source>
</evidence>
<evidence type="ECO:0000256" key="3">
    <source>
        <dbReference type="ARBA" id="ARBA00022772"/>
    </source>
</evidence>
<keyword evidence="4 6" id="KW-0560">Oxidoreductase</keyword>
<evidence type="ECO:0000256" key="4">
    <source>
        <dbReference type="ARBA" id="ARBA00023002"/>
    </source>
</evidence>
<evidence type="ECO:0000313" key="9">
    <source>
        <dbReference type="Proteomes" id="UP001460270"/>
    </source>
</evidence>
<dbReference type="Proteomes" id="UP001460270">
    <property type="component" value="Unassembled WGS sequence"/>
</dbReference>
<keyword evidence="3 6" id="KW-0801">TPQ</keyword>
<dbReference type="GO" id="GO:0005886">
    <property type="term" value="C:plasma membrane"/>
    <property type="evidence" value="ECO:0007669"/>
    <property type="project" value="TreeGrafter"/>
</dbReference>
<protein>
    <recommendedName>
        <fullName evidence="6">Amine oxidase</fullName>
        <ecNumber evidence="6">1.4.3.-</ecNumber>
    </recommendedName>
</protein>
<proteinExistence type="inferred from homology"/>